<proteinExistence type="predicted"/>
<evidence type="ECO:0000313" key="2">
    <source>
        <dbReference type="EMBL" id="MDD2179178.1"/>
    </source>
</evidence>
<dbReference type="InterPro" id="IPR023753">
    <property type="entry name" value="FAD/NAD-binding_dom"/>
</dbReference>
<feature type="domain" description="FAD/NAD(P)-binding" evidence="1">
    <location>
        <begin position="45"/>
        <end position="157"/>
    </location>
</feature>
<dbReference type="Pfam" id="PF07992">
    <property type="entry name" value="Pyr_redox_2"/>
    <property type="match status" value="1"/>
</dbReference>
<dbReference type="InterPro" id="IPR006311">
    <property type="entry name" value="TAT_signal"/>
</dbReference>
<dbReference type="InterPro" id="IPR036188">
    <property type="entry name" value="FAD/NAD-bd_sf"/>
</dbReference>
<protein>
    <submittedName>
        <fullName evidence="2">NAD(P)/FAD-dependent oxidoreductase</fullName>
    </submittedName>
</protein>
<accession>A0ABT5RZP3</accession>
<dbReference type="PANTHER" id="PTHR10632">
    <property type="entry name" value="SULFIDE:QUINONE OXIDOREDUCTASE"/>
    <property type="match status" value="1"/>
</dbReference>
<dbReference type="InterPro" id="IPR015904">
    <property type="entry name" value="Sulphide_quinone_reductase"/>
</dbReference>
<comment type="caution">
    <text evidence="2">The sequence shown here is derived from an EMBL/GenBank/DDBJ whole genome shotgun (WGS) entry which is preliminary data.</text>
</comment>
<evidence type="ECO:0000313" key="3">
    <source>
        <dbReference type="Proteomes" id="UP001148932"/>
    </source>
</evidence>
<dbReference type="PROSITE" id="PS51318">
    <property type="entry name" value="TAT"/>
    <property type="match status" value="1"/>
</dbReference>
<dbReference type="RefSeq" id="WP_274112290.1">
    <property type="nucleotide sequence ID" value="NZ_JAPCKI010000010.1"/>
</dbReference>
<dbReference type="Proteomes" id="UP001148932">
    <property type="component" value="Unassembled WGS sequence"/>
</dbReference>
<keyword evidence="3" id="KW-1185">Reference proteome</keyword>
<reference evidence="2" key="1">
    <citation type="submission" date="2022-10" db="EMBL/GenBank/DDBJ databases">
        <title>Description of microaerobic benzene degrading bacteria.</title>
        <authorList>
            <person name="Bedics A."/>
            <person name="Tancsics A."/>
            <person name="Banerjee S."/>
        </authorList>
    </citation>
    <scope>NUCLEOTIDE SEQUENCE</scope>
    <source>
        <strain evidence="2">D2M1</strain>
    </source>
</reference>
<sequence length="443" mass="47791">MTNVQIDPAVDTTRRQWLQALAAAPLVASATAPKSAKAAIKTSARIVIAGSGLGGIAVANRLTQLLDGGKITIIDRKEEHNYQPGYTLVASGVWPVSKVRDRNADFLPAGIEWVKDMVAHFDPVANTVVTASGQRIPYDFLVVATGVHLDYAQITGMDVSAIGREGLTSVYPSPEAAQATWAAMQTFTARGGNAVMTLPATPLKCAGAPLKMTFMLRDRLAKAGTLGASKIHFESALGNVFGVKVVNDNVLQRWQGLGIDVDFSRKLTAIDIGARRATFALSEGETKEMSYDFIHVVPPTRAPDAVKNSELAWKEGPFATGGWLEVDKSTLQHRRFPNVFGIGDINGTPRGKTAATVKKSAPLVAHNLVEVIAGRQANENFDGYTSCPLITREGSAMLIEFDYEGRLTPTLPVIEPLQDSFFAWLMKVRMLKPAYMSVLKGRV</sequence>
<organism evidence="2 3">
    <name type="scientific">Acidovorax benzenivorans</name>
    <dbReference type="NCBI Taxonomy" id="2987520"/>
    <lineage>
        <taxon>Bacteria</taxon>
        <taxon>Pseudomonadati</taxon>
        <taxon>Pseudomonadota</taxon>
        <taxon>Betaproteobacteria</taxon>
        <taxon>Burkholderiales</taxon>
        <taxon>Comamonadaceae</taxon>
        <taxon>Acidovorax</taxon>
    </lineage>
</organism>
<dbReference type="EMBL" id="JAPCKI010000010">
    <property type="protein sequence ID" value="MDD2179178.1"/>
    <property type="molecule type" value="Genomic_DNA"/>
</dbReference>
<dbReference type="PANTHER" id="PTHR10632:SF2">
    <property type="entry name" value="SULFIDE:QUINONE OXIDOREDUCTASE, MITOCHONDRIAL"/>
    <property type="match status" value="1"/>
</dbReference>
<evidence type="ECO:0000259" key="1">
    <source>
        <dbReference type="Pfam" id="PF07992"/>
    </source>
</evidence>
<dbReference type="SUPFAM" id="SSF51905">
    <property type="entry name" value="FAD/NAD(P)-binding domain"/>
    <property type="match status" value="2"/>
</dbReference>
<gene>
    <name evidence="2" type="ORF">OIN59_17210</name>
</gene>
<name>A0ABT5RZP3_9BURK</name>
<dbReference type="Gene3D" id="3.50.50.60">
    <property type="entry name" value="FAD/NAD(P)-binding domain"/>
    <property type="match status" value="2"/>
</dbReference>